<keyword evidence="2" id="KW-1185">Reference proteome</keyword>
<sequence length="374" mass="42231">MGSRSLTLYRNRLTGVLTVCLVVLTTCITPFDPELTDEEPKLTVEGLITDQPGPYRVKLSYSTTYTSGNAKSDFTIYDAKVIIKDDVGNEEQLTYTKGGTYETKADGIRGEVGRSYSVQIELSDGKVYESVPEMLPAVPPIDTIYAEYRDISGEFLQGEFDVFVETKDPKDEENYYLWRWNNFERLDYCRIYTTGSGAFKLVTYAVPCCGICFDIVNCPGCVNVAADKLMNGNRISRVQLLTFPYDDRKPYFVEAEQYSVSKAAYEYWQMVDHLTTNSGGVFDKPPITIKGNLSNATDPDERVLGYFGASGLKTKSVYFSRRGIPANPYKKLWYDDFVEDKRFGCLECEEVAGVRTGITPAHWDDAPTYYPVVY</sequence>
<name>A0ABZ0IJR7_9BACT</name>
<dbReference type="RefSeq" id="WP_317487564.1">
    <property type="nucleotide sequence ID" value="NZ_CP136051.1"/>
</dbReference>
<protein>
    <submittedName>
        <fullName evidence="1">DUF4249 domain-containing protein</fullName>
    </submittedName>
</protein>
<gene>
    <name evidence="1" type="ORF">RT717_16910</name>
</gene>
<reference evidence="1 2" key="1">
    <citation type="journal article" date="2023" name="Microbiol. Resour. Announc.">
        <title>Complete Genome Sequence of Imperialibacter roseus strain P4T.</title>
        <authorList>
            <person name="Tizabi D.R."/>
            <person name="Bachvaroff T."/>
            <person name="Hill R.T."/>
        </authorList>
    </citation>
    <scope>NUCLEOTIDE SEQUENCE [LARGE SCALE GENOMIC DNA]</scope>
    <source>
        <strain evidence="1 2">P4T</strain>
    </source>
</reference>
<dbReference type="Pfam" id="PF14054">
    <property type="entry name" value="DUF4249"/>
    <property type="match status" value="1"/>
</dbReference>
<evidence type="ECO:0000313" key="1">
    <source>
        <dbReference type="EMBL" id="WOK04764.1"/>
    </source>
</evidence>
<dbReference type="Proteomes" id="UP001302349">
    <property type="component" value="Chromosome"/>
</dbReference>
<dbReference type="InterPro" id="IPR025345">
    <property type="entry name" value="DUF4249"/>
</dbReference>
<proteinExistence type="predicted"/>
<evidence type="ECO:0000313" key="2">
    <source>
        <dbReference type="Proteomes" id="UP001302349"/>
    </source>
</evidence>
<dbReference type="EMBL" id="CP136051">
    <property type="protein sequence ID" value="WOK04764.1"/>
    <property type="molecule type" value="Genomic_DNA"/>
</dbReference>
<accession>A0ABZ0IJR7</accession>
<organism evidence="1 2">
    <name type="scientific">Imperialibacter roseus</name>
    <dbReference type="NCBI Taxonomy" id="1324217"/>
    <lineage>
        <taxon>Bacteria</taxon>
        <taxon>Pseudomonadati</taxon>
        <taxon>Bacteroidota</taxon>
        <taxon>Cytophagia</taxon>
        <taxon>Cytophagales</taxon>
        <taxon>Flammeovirgaceae</taxon>
        <taxon>Imperialibacter</taxon>
    </lineage>
</organism>